<dbReference type="InterPro" id="IPR019812">
    <property type="entry name" value="Hydgase_assmbl_chp_CS"/>
</dbReference>
<name>A0A0F9ELX7_9ZZZZ</name>
<dbReference type="GO" id="GO:0051604">
    <property type="term" value="P:protein maturation"/>
    <property type="evidence" value="ECO:0007669"/>
    <property type="project" value="TreeGrafter"/>
</dbReference>
<comment type="similarity">
    <text evidence="1">Belongs to the HupF/HypC family.</text>
</comment>
<dbReference type="PANTHER" id="PTHR35177">
    <property type="entry name" value="HYDROGENASE MATURATION FACTOR HYBG"/>
    <property type="match status" value="1"/>
</dbReference>
<dbReference type="GO" id="GO:1902670">
    <property type="term" value="F:carbon dioxide binding"/>
    <property type="evidence" value="ECO:0007669"/>
    <property type="project" value="TreeGrafter"/>
</dbReference>
<reference evidence="2" key="1">
    <citation type="journal article" date="2015" name="Nature">
        <title>Complex archaea that bridge the gap between prokaryotes and eukaryotes.</title>
        <authorList>
            <person name="Spang A."/>
            <person name="Saw J.H."/>
            <person name="Jorgensen S.L."/>
            <person name="Zaremba-Niedzwiedzka K."/>
            <person name="Martijn J."/>
            <person name="Lind A.E."/>
            <person name="van Eijk R."/>
            <person name="Schleper C."/>
            <person name="Guy L."/>
            <person name="Ettema T.J."/>
        </authorList>
    </citation>
    <scope>NUCLEOTIDE SEQUENCE</scope>
</reference>
<dbReference type="GO" id="GO:0005506">
    <property type="term" value="F:iron ion binding"/>
    <property type="evidence" value="ECO:0007669"/>
    <property type="project" value="TreeGrafter"/>
</dbReference>
<proteinExistence type="inferred from homology"/>
<gene>
    <name evidence="2" type="ORF">LCGC14_2411170</name>
</gene>
<protein>
    <recommendedName>
        <fullName evidence="3">HypC/HybG/HupF family hydrogenase formation chaperone</fullName>
    </recommendedName>
</protein>
<sequence>MCLAVPAKLLSVDGPTGIAELGGIKREVGIQFVPEVKPGDYVLLHAGFAIQVVDEEEAKKTMAILDELFSYEEVVPE</sequence>
<accession>A0A0F9ELX7</accession>
<dbReference type="PANTHER" id="PTHR35177:SF2">
    <property type="entry name" value="HYDROGENASE MATURATION FACTOR HYBG"/>
    <property type="match status" value="1"/>
</dbReference>
<dbReference type="Gene3D" id="2.30.30.140">
    <property type="match status" value="1"/>
</dbReference>
<dbReference type="NCBIfam" id="TIGR00074">
    <property type="entry name" value="hypC_hupF"/>
    <property type="match status" value="1"/>
</dbReference>
<dbReference type="PRINTS" id="PR00445">
    <property type="entry name" value="HUPFHYPC"/>
</dbReference>
<evidence type="ECO:0000256" key="1">
    <source>
        <dbReference type="ARBA" id="ARBA00006018"/>
    </source>
</evidence>
<dbReference type="FunFam" id="2.30.30.140:FF:000022">
    <property type="entry name" value="Hydrogenase assembly chaperone HybG"/>
    <property type="match status" value="1"/>
</dbReference>
<dbReference type="EMBL" id="LAZR01036431">
    <property type="protein sequence ID" value="KKL24853.1"/>
    <property type="molecule type" value="Genomic_DNA"/>
</dbReference>
<dbReference type="AlphaFoldDB" id="A0A0F9ELX7"/>
<dbReference type="Pfam" id="PF01455">
    <property type="entry name" value="HupF_HypC"/>
    <property type="match status" value="1"/>
</dbReference>
<organism evidence="2">
    <name type="scientific">marine sediment metagenome</name>
    <dbReference type="NCBI Taxonomy" id="412755"/>
    <lineage>
        <taxon>unclassified sequences</taxon>
        <taxon>metagenomes</taxon>
        <taxon>ecological metagenomes</taxon>
    </lineage>
</organism>
<dbReference type="SUPFAM" id="SSF159127">
    <property type="entry name" value="HupF/HypC-like"/>
    <property type="match status" value="1"/>
</dbReference>
<dbReference type="PROSITE" id="PS01097">
    <property type="entry name" value="HUPF_HYPC"/>
    <property type="match status" value="1"/>
</dbReference>
<dbReference type="InterPro" id="IPR001109">
    <property type="entry name" value="Hydrogenase_HupF/HypC"/>
</dbReference>
<evidence type="ECO:0008006" key="3">
    <source>
        <dbReference type="Google" id="ProtNLM"/>
    </source>
</evidence>
<evidence type="ECO:0000313" key="2">
    <source>
        <dbReference type="EMBL" id="KKL24853.1"/>
    </source>
</evidence>
<comment type="caution">
    <text evidence="2">The sequence shown here is derived from an EMBL/GenBank/DDBJ whole genome shotgun (WGS) entry which is preliminary data.</text>
</comment>